<gene>
    <name evidence="1" type="ORF">J4732_01475</name>
</gene>
<name>A0A939SV20_SERMA</name>
<evidence type="ECO:0000313" key="1">
    <source>
        <dbReference type="EMBL" id="MBO2006568.1"/>
    </source>
</evidence>
<accession>A0A939SV20</accession>
<sequence>MFTEQCRARTKKYDEKLKPIIEELLEYGFGVTALANALNKRHSFSTREKANCCVSKTYAKENGTICYQGLRRGMYKEIRNKKMQVYDAKVRVILEELIEYGYGYKSLANALNEKGVLSIRGSVGLLIV</sequence>
<dbReference type="EMBL" id="JAGETR010000009">
    <property type="protein sequence ID" value="MBO2006568.1"/>
    <property type="molecule type" value="Genomic_DNA"/>
</dbReference>
<comment type="caution">
    <text evidence="1">The sequence shown here is derived from an EMBL/GenBank/DDBJ whole genome shotgun (WGS) entry which is preliminary data.</text>
</comment>
<proteinExistence type="predicted"/>
<dbReference type="AlphaFoldDB" id="A0A939SV20"/>
<reference evidence="1" key="1">
    <citation type="submission" date="2021-03" db="EMBL/GenBank/DDBJ databases">
        <title>Molecular epidemiology and mechanisms of colistin and carbapenem resistance in Enterobacteriaceae from clinical isolates, the environment and porcine samples in Pretoria, South Africa.</title>
        <authorList>
            <person name="Bogoshi D."/>
            <person name="Mbelle N.M."/>
            <person name="Naidoo V."/>
            <person name="Osei Sekyere J."/>
        </authorList>
    </citation>
    <scope>NUCLEOTIDE SEQUENCE</scope>
    <source>
        <strain evidence="1">C080</strain>
    </source>
</reference>
<protein>
    <submittedName>
        <fullName evidence="1">Uncharacterized protein</fullName>
    </submittedName>
</protein>
<organism evidence="1">
    <name type="scientific">Serratia marcescens</name>
    <dbReference type="NCBI Taxonomy" id="615"/>
    <lineage>
        <taxon>Bacteria</taxon>
        <taxon>Pseudomonadati</taxon>
        <taxon>Pseudomonadota</taxon>
        <taxon>Gammaproteobacteria</taxon>
        <taxon>Enterobacterales</taxon>
        <taxon>Yersiniaceae</taxon>
        <taxon>Serratia</taxon>
    </lineage>
</organism>